<keyword evidence="3" id="KW-1185">Reference proteome</keyword>
<keyword evidence="1" id="KW-0732">Signal</keyword>
<gene>
    <name evidence="2" type="ORF">SK069_06355</name>
</gene>
<protein>
    <recommendedName>
        <fullName evidence="4">VCBS repeat-containing protein</fullName>
    </recommendedName>
</protein>
<evidence type="ECO:0000313" key="2">
    <source>
        <dbReference type="EMBL" id="MDX8151205.1"/>
    </source>
</evidence>
<dbReference type="EMBL" id="JAXAVX010000002">
    <property type="protein sequence ID" value="MDX8151205.1"/>
    <property type="molecule type" value="Genomic_DNA"/>
</dbReference>
<reference evidence="2 3" key="1">
    <citation type="submission" date="2023-11" db="EMBL/GenBank/DDBJ databases">
        <authorList>
            <person name="Xu M."/>
            <person name="Jiang T."/>
        </authorList>
    </citation>
    <scope>NUCLEOTIDE SEQUENCE [LARGE SCALE GENOMIC DNA]</scope>
    <source>
        <strain evidence="2 3">SD</strain>
    </source>
</reference>
<evidence type="ECO:0008006" key="4">
    <source>
        <dbReference type="Google" id="ProtNLM"/>
    </source>
</evidence>
<feature type="chain" id="PRO_5045214911" description="VCBS repeat-containing protein" evidence="1">
    <location>
        <begin position="30"/>
        <end position="292"/>
    </location>
</feature>
<sequence>MRSRRPRSPRAALVLATALTALAPATAGAADRTRTVTGGPVAVTASSPAAPGDDGGVRLTIARDGRELFSGSPRGSGCTFEGRNSCVLPQWDEDASSVVVRDLDGDDEPEVLVTQFTGGAHCCISATVLRLQRDAAGAATGYRQWVRATQSEGFTLRVLGSRPVLVTGDVRFEDRWTAHVESLVPVVVLRFAGERGFVDVTGEHLDLVRRQRAEARRILSRMFRTREADARGAAGAWAADGYRLGLRTSTLRTLRSWADRRRLVPARRGGTVASNRAFVRSLDRTLRRYGYR</sequence>
<name>A0ABU4VK84_9ACTN</name>
<proteinExistence type="predicted"/>
<feature type="signal peptide" evidence="1">
    <location>
        <begin position="1"/>
        <end position="29"/>
    </location>
</feature>
<evidence type="ECO:0000256" key="1">
    <source>
        <dbReference type="SAM" id="SignalP"/>
    </source>
</evidence>
<dbReference type="RefSeq" id="WP_319953356.1">
    <property type="nucleotide sequence ID" value="NZ_JAXAVX010000002.1"/>
</dbReference>
<accession>A0ABU4VK84</accession>
<evidence type="ECO:0000313" key="3">
    <source>
        <dbReference type="Proteomes" id="UP001277761"/>
    </source>
</evidence>
<organism evidence="2 3">
    <name type="scientific">Patulibacter brassicae</name>
    <dbReference type="NCBI Taxonomy" id="1705717"/>
    <lineage>
        <taxon>Bacteria</taxon>
        <taxon>Bacillati</taxon>
        <taxon>Actinomycetota</taxon>
        <taxon>Thermoleophilia</taxon>
        <taxon>Solirubrobacterales</taxon>
        <taxon>Patulibacteraceae</taxon>
        <taxon>Patulibacter</taxon>
    </lineage>
</organism>
<comment type="caution">
    <text evidence="2">The sequence shown here is derived from an EMBL/GenBank/DDBJ whole genome shotgun (WGS) entry which is preliminary data.</text>
</comment>
<dbReference type="Proteomes" id="UP001277761">
    <property type="component" value="Unassembled WGS sequence"/>
</dbReference>